<reference evidence="3 4" key="1">
    <citation type="journal article" date="2019" name="Nat. Ecol. Evol.">
        <title>Megaphylogeny resolves global patterns of mushroom evolution.</title>
        <authorList>
            <person name="Varga T."/>
            <person name="Krizsan K."/>
            <person name="Foldi C."/>
            <person name="Dima B."/>
            <person name="Sanchez-Garcia M."/>
            <person name="Sanchez-Ramirez S."/>
            <person name="Szollosi G.J."/>
            <person name="Szarkandi J.G."/>
            <person name="Papp V."/>
            <person name="Albert L."/>
            <person name="Andreopoulos W."/>
            <person name="Angelini C."/>
            <person name="Antonin V."/>
            <person name="Barry K.W."/>
            <person name="Bougher N.L."/>
            <person name="Buchanan P."/>
            <person name="Buyck B."/>
            <person name="Bense V."/>
            <person name="Catcheside P."/>
            <person name="Chovatia M."/>
            <person name="Cooper J."/>
            <person name="Damon W."/>
            <person name="Desjardin D."/>
            <person name="Finy P."/>
            <person name="Geml J."/>
            <person name="Haridas S."/>
            <person name="Hughes K."/>
            <person name="Justo A."/>
            <person name="Karasinski D."/>
            <person name="Kautmanova I."/>
            <person name="Kiss B."/>
            <person name="Kocsube S."/>
            <person name="Kotiranta H."/>
            <person name="LaButti K.M."/>
            <person name="Lechner B.E."/>
            <person name="Liimatainen K."/>
            <person name="Lipzen A."/>
            <person name="Lukacs Z."/>
            <person name="Mihaltcheva S."/>
            <person name="Morgado L.N."/>
            <person name="Niskanen T."/>
            <person name="Noordeloos M.E."/>
            <person name="Ohm R.A."/>
            <person name="Ortiz-Santana B."/>
            <person name="Ovrebo C."/>
            <person name="Racz N."/>
            <person name="Riley R."/>
            <person name="Savchenko A."/>
            <person name="Shiryaev A."/>
            <person name="Soop K."/>
            <person name="Spirin V."/>
            <person name="Szebenyi C."/>
            <person name="Tomsovsky M."/>
            <person name="Tulloss R.E."/>
            <person name="Uehling J."/>
            <person name="Grigoriev I.V."/>
            <person name="Vagvolgyi C."/>
            <person name="Papp T."/>
            <person name="Martin F.M."/>
            <person name="Miettinen O."/>
            <person name="Hibbett D.S."/>
            <person name="Nagy L.G."/>
        </authorList>
    </citation>
    <scope>NUCLEOTIDE SEQUENCE [LARGE SCALE GENOMIC DNA]</scope>
    <source>
        <strain evidence="3 4">OMC1185</strain>
    </source>
</reference>
<dbReference type="Gene3D" id="3.40.50.1820">
    <property type="entry name" value="alpha/beta hydrolase"/>
    <property type="match status" value="1"/>
</dbReference>
<feature type="domain" description="Xaa-Pro dipeptidyl-peptidase-like" evidence="2">
    <location>
        <begin position="16"/>
        <end position="154"/>
    </location>
</feature>
<dbReference type="PANTHER" id="PTHR22946">
    <property type="entry name" value="DIENELACTONE HYDROLASE DOMAIN-CONTAINING PROTEIN-RELATED"/>
    <property type="match status" value="1"/>
</dbReference>
<dbReference type="InterPro" id="IPR050261">
    <property type="entry name" value="FrsA_esterase"/>
</dbReference>
<keyword evidence="4" id="KW-1185">Reference proteome</keyword>
<dbReference type="PANTHER" id="PTHR22946:SF9">
    <property type="entry name" value="POLYKETIDE TRANSFERASE AF380"/>
    <property type="match status" value="1"/>
</dbReference>
<sequence length="302" mass="32716">MSFSVETLKILSIEQGLNLDVWYYKPSTDGPHPVVVAGHGLTLVKKAGLAPFAEAWATEAGYASLVLDYRYFGESDGQPRSLTSLSAQLEDYKTVIAWARARPAQFRTDKIVVMGSASSGLHVASLVANDPQLAGGMAHCPMLDAYAIMSSGSPNLRILFWAIVDYIKGKLGLKPVFIPAVGRPGKFAFMTTPSSEPGFQHMWAETNTPYSQYPNVLTPRLLFEFMAARPGLKLKDTAGRMLVVMAEKDDLIPASITRDVVAGAAEKVEFVISPGGHFDVVKGGQGYETNIKAQISFLKSLL</sequence>
<accession>A0A5C3N045</accession>
<proteinExistence type="predicted"/>
<dbReference type="AlphaFoldDB" id="A0A5C3N045"/>
<evidence type="ECO:0000313" key="4">
    <source>
        <dbReference type="Proteomes" id="UP000305948"/>
    </source>
</evidence>
<evidence type="ECO:0000259" key="2">
    <source>
        <dbReference type="Pfam" id="PF02129"/>
    </source>
</evidence>
<protein>
    <submittedName>
        <fullName evidence="3">Alpha/beta-hydrolase</fullName>
    </submittedName>
</protein>
<dbReference type="InterPro" id="IPR029058">
    <property type="entry name" value="AB_hydrolase_fold"/>
</dbReference>
<dbReference type="STRING" id="5364.A0A5C3N045"/>
<gene>
    <name evidence="3" type="ORF">OE88DRAFT_1660767</name>
</gene>
<evidence type="ECO:0000256" key="1">
    <source>
        <dbReference type="ARBA" id="ARBA00022801"/>
    </source>
</evidence>
<name>A0A5C3N045_9AGAM</name>
<organism evidence="3 4">
    <name type="scientific">Heliocybe sulcata</name>
    <dbReference type="NCBI Taxonomy" id="5364"/>
    <lineage>
        <taxon>Eukaryota</taxon>
        <taxon>Fungi</taxon>
        <taxon>Dikarya</taxon>
        <taxon>Basidiomycota</taxon>
        <taxon>Agaricomycotina</taxon>
        <taxon>Agaricomycetes</taxon>
        <taxon>Gloeophyllales</taxon>
        <taxon>Gloeophyllaceae</taxon>
        <taxon>Heliocybe</taxon>
    </lineage>
</organism>
<dbReference type="Pfam" id="PF02129">
    <property type="entry name" value="Peptidase_S15"/>
    <property type="match status" value="1"/>
</dbReference>
<dbReference type="EMBL" id="ML213513">
    <property type="protein sequence ID" value="TFK50402.1"/>
    <property type="molecule type" value="Genomic_DNA"/>
</dbReference>
<dbReference type="GO" id="GO:0016788">
    <property type="term" value="F:hydrolase activity, acting on ester bonds"/>
    <property type="evidence" value="ECO:0007669"/>
    <property type="project" value="UniProtKB-ARBA"/>
</dbReference>
<evidence type="ECO:0000313" key="3">
    <source>
        <dbReference type="EMBL" id="TFK50402.1"/>
    </source>
</evidence>
<keyword evidence="1 3" id="KW-0378">Hydrolase</keyword>
<dbReference type="OrthoDB" id="2498029at2759"/>
<dbReference type="InterPro" id="IPR000383">
    <property type="entry name" value="Xaa-Pro-like_dom"/>
</dbReference>
<dbReference type="SUPFAM" id="SSF53474">
    <property type="entry name" value="alpha/beta-Hydrolases"/>
    <property type="match status" value="1"/>
</dbReference>
<dbReference type="Proteomes" id="UP000305948">
    <property type="component" value="Unassembled WGS sequence"/>
</dbReference>